<keyword evidence="1" id="KW-0472">Membrane</keyword>
<evidence type="ECO:0000313" key="2">
    <source>
        <dbReference type="EMBL" id="MUV04685.1"/>
    </source>
</evidence>
<protein>
    <submittedName>
        <fullName evidence="2">Uncharacterized protein</fullName>
    </submittedName>
</protein>
<organism evidence="2 3">
    <name type="scientific">Flavobacterium rakeshii</name>
    <dbReference type="NCBI Taxonomy" id="1038845"/>
    <lineage>
        <taxon>Bacteria</taxon>
        <taxon>Pseudomonadati</taxon>
        <taxon>Bacteroidota</taxon>
        <taxon>Flavobacteriia</taxon>
        <taxon>Flavobacteriales</taxon>
        <taxon>Flavobacteriaceae</taxon>
        <taxon>Flavobacterium</taxon>
    </lineage>
</organism>
<dbReference type="Proteomes" id="UP000433945">
    <property type="component" value="Unassembled WGS sequence"/>
</dbReference>
<sequence>MKPTYIIGTIVVISIILYYFFRIRTSQLSYRFATLLKLFLESDNKIKIDIKERDFIILSRYSKRGDLNIYLLQSNNIISIEVEFITAKKHIKDYEWFFCSTENQTQIYGEIISYLNTKHQYYILNNKPLGKVNTDDHKMLLSDYNAENVFCNAFKAMKLFDKEEYISFRSRFEIIFFNNVLLYSSLSNNNYSSPIHKEDMFRLLILYLENHELLDQVDNLEDFLEKRFDLYSEQAQMLNIKTDYDFSLLYNSFFLNPLEPQAKFNSKSMVKNNFSHLMLNMISGLSACITSFL</sequence>
<dbReference type="EMBL" id="WOWP01000053">
    <property type="protein sequence ID" value="MUV04685.1"/>
    <property type="molecule type" value="Genomic_DNA"/>
</dbReference>
<name>A0A6N8HG23_9FLAO</name>
<evidence type="ECO:0000256" key="1">
    <source>
        <dbReference type="SAM" id="Phobius"/>
    </source>
</evidence>
<accession>A0A6N8HG23</accession>
<comment type="caution">
    <text evidence="2">The sequence shown here is derived from an EMBL/GenBank/DDBJ whole genome shotgun (WGS) entry which is preliminary data.</text>
</comment>
<dbReference type="AlphaFoldDB" id="A0A6N8HG23"/>
<gene>
    <name evidence="2" type="ORF">GN157_13290</name>
</gene>
<dbReference type="RefSeq" id="WP_157484005.1">
    <property type="nucleotide sequence ID" value="NZ_WOWP01000053.1"/>
</dbReference>
<evidence type="ECO:0000313" key="3">
    <source>
        <dbReference type="Proteomes" id="UP000433945"/>
    </source>
</evidence>
<keyword evidence="3" id="KW-1185">Reference proteome</keyword>
<proteinExistence type="predicted"/>
<keyword evidence="1" id="KW-1133">Transmembrane helix</keyword>
<feature type="transmembrane region" description="Helical" evidence="1">
    <location>
        <begin position="6"/>
        <end position="21"/>
    </location>
</feature>
<keyword evidence="1" id="KW-0812">Transmembrane</keyword>
<reference evidence="2 3" key="1">
    <citation type="submission" date="2019-12" db="EMBL/GenBank/DDBJ databases">
        <authorList>
            <person name="Sun J.-Q."/>
        </authorList>
    </citation>
    <scope>NUCLEOTIDE SEQUENCE [LARGE SCALE GENOMIC DNA]</scope>
    <source>
        <strain evidence="2 3">JCM 17928</strain>
    </source>
</reference>